<reference evidence="2 4" key="1">
    <citation type="journal article" date="2020" name="Stud. Mycol.">
        <title>101 Dothideomycetes genomes: a test case for predicting lifestyles and emergence of pathogens.</title>
        <authorList>
            <person name="Haridas S."/>
            <person name="Albert R."/>
            <person name="Binder M."/>
            <person name="Bloem J."/>
            <person name="Labutti K."/>
            <person name="Salamov A."/>
            <person name="Andreopoulos B."/>
            <person name="Baker S."/>
            <person name="Barry K."/>
            <person name="Bills G."/>
            <person name="Bluhm B."/>
            <person name="Cannon C."/>
            <person name="Castanera R."/>
            <person name="Culley D."/>
            <person name="Daum C."/>
            <person name="Ezra D."/>
            <person name="Gonzalez J."/>
            <person name="Henrissat B."/>
            <person name="Kuo A."/>
            <person name="Liang C."/>
            <person name="Lipzen A."/>
            <person name="Lutzoni F."/>
            <person name="Magnuson J."/>
            <person name="Mondo S."/>
            <person name="Nolan M."/>
            <person name="Ohm R."/>
            <person name="Pangilinan J."/>
            <person name="Park H.-J."/>
            <person name="Ramirez L."/>
            <person name="Alfaro M."/>
            <person name="Sun H."/>
            <person name="Tritt A."/>
            <person name="Yoshinaga Y."/>
            <person name="Zwiers L.-H."/>
            <person name="Turgeon B."/>
            <person name="Goodwin S."/>
            <person name="Spatafora J."/>
            <person name="Crous P."/>
            <person name="Grigoriev I."/>
        </authorList>
    </citation>
    <scope>NUCLEOTIDE SEQUENCE</scope>
    <source>
        <strain evidence="2 4">CBS 304.34</strain>
    </source>
</reference>
<name>A0A6A6Y8W0_9PEZI</name>
<evidence type="ECO:0000313" key="4">
    <source>
        <dbReference type="RefSeq" id="XP_033572216.1"/>
    </source>
</evidence>
<keyword evidence="3" id="KW-1185">Reference proteome</keyword>
<accession>A0A6A6Y8W0</accession>
<feature type="region of interest" description="Disordered" evidence="1">
    <location>
        <begin position="178"/>
        <end position="239"/>
    </location>
</feature>
<feature type="compositionally biased region" description="Polar residues" evidence="1">
    <location>
        <begin position="111"/>
        <end position="126"/>
    </location>
</feature>
<dbReference type="RefSeq" id="XP_033572216.1">
    <property type="nucleotide sequence ID" value="XM_033712474.1"/>
</dbReference>
<protein>
    <submittedName>
        <fullName evidence="2 4">Uncharacterized protein</fullName>
    </submittedName>
</protein>
<dbReference type="AlphaFoldDB" id="A0A6A6Y8W0"/>
<evidence type="ECO:0000313" key="3">
    <source>
        <dbReference type="Proteomes" id="UP000504636"/>
    </source>
</evidence>
<dbReference type="GeneID" id="54453367"/>
<reference evidence="4" key="3">
    <citation type="submission" date="2025-04" db="UniProtKB">
        <authorList>
            <consortium name="RefSeq"/>
        </authorList>
    </citation>
    <scope>IDENTIFICATION</scope>
    <source>
        <strain evidence="4">CBS 304.34</strain>
    </source>
</reference>
<feature type="compositionally biased region" description="Basic residues" evidence="1">
    <location>
        <begin position="178"/>
        <end position="190"/>
    </location>
</feature>
<evidence type="ECO:0000313" key="2">
    <source>
        <dbReference type="EMBL" id="KAF2805252.1"/>
    </source>
</evidence>
<gene>
    <name evidence="2 4" type="ORF">BDZ99DRAFT_116203</name>
</gene>
<dbReference type="Proteomes" id="UP000504636">
    <property type="component" value="Unplaced"/>
</dbReference>
<dbReference type="EMBL" id="MU003710">
    <property type="protein sequence ID" value="KAF2805252.1"/>
    <property type="molecule type" value="Genomic_DNA"/>
</dbReference>
<feature type="compositionally biased region" description="Polar residues" evidence="1">
    <location>
        <begin position="148"/>
        <end position="159"/>
    </location>
</feature>
<feature type="region of interest" description="Disordered" evidence="1">
    <location>
        <begin position="1"/>
        <end position="23"/>
    </location>
</feature>
<evidence type="ECO:0000256" key="1">
    <source>
        <dbReference type="SAM" id="MobiDB-lite"/>
    </source>
</evidence>
<dbReference type="OrthoDB" id="3945479at2759"/>
<feature type="region of interest" description="Disordered" evidence="1">
    <location>
        <begin position="92"/>
        <end position="159"/>
    </location>
</feature>
<reference evidence="4" key="2">
    <citation type="submission" date="2020-04" db="EMBL/GenBank/DDBJ databases">
        <authorList>
            <consortium name="NCBI Genome Project"/>
        </authorList>
    </citation>
    <scope>NUCLEOTIDE SEQUENCE</scope>
    <source>
        <strain evidence="4">CBS 304.34</strain>
    </source>
</reference>
<proteinExistence type="predicted"/>
<sequence length="277" mass="31523">MESVSLKPEARLLAPKSPLSNTRPDVLWARDRVERNTNESGLVLGKRSRSTLSETPTGIPSGQRSVEDIELENATLRTLVDTQSRRLHMWEVTSQSQSIPPESLQPPDMTGTLNARGQSTPSSLPKNRSRFVELLSKRASHSRRPRSGLQNRNPSTVSTLATHFEQLSREFETERIRERHSRIQKRRQRVRISEVISPSDSDVEKHGNSKSLYSFEPVSLPPSPEPQHGGLSPLKKNDRFDIPPERTLLNIDLLIQNATNNDEIQELKQQKRLLRNR</sequence>
<organism evidence="2">
    <name type="scientific">Mytilinidion resinicola</name>
    <dbReference type="NCBI Taxonomy" id="574789"/>
    <lineage>
        <taxon>Eukaryota</taxon>
        <taxon>Fungi</taxon>
        <taxon>Dikarya</taxon>
        <taxon>Ascomycota</taxon>
        <taxon>Pezizomycotina</taxon>
        <taxon>Dothideomycetes</taxon>
        <taxon>Pleosporomycetidae</taxon>
        <taxon>Mytilinidiales</taxon>
        <taxon>Mytilinidiaceae</taxon>
        <taxon>Mytilinidion</taxon>
    </lineage>
</organism>